<evidence type="ECO:0000313" key="1">
    <source>
        <dbReference type="EMBL" id="OBV37704.1"/>
    </source>
</evidence>
<name>A0A1A7BY87_9BURK</name>
<evidence type="ECO:0000313" key="2">
    <source>
        <dbReference type="Proteomes" id="UP000092713"/>
    </source>
</evidence>
<dbReference type="EMBL" id="LOCQ01000060">
    <property type="protein sequence ID" value="OBV37704.1"/>
    <property type="molecule type" value="Genomic_DNA"/>
</dbReference>
<accession>A0A1A7BY87</accession>
<gene>
    <name evidence="1" type="ORF">ASR47_1003368</name>
</gene>
<keyword evidence="2" id="KW-1185">Reference proteome</keyword>
<dbReference type="RefSeq" id="WP_150127919.1">
    <property type="nucleotide sequence ID" value="NZ_LOCQ01000060.1"/>
</dbReference>
<dbReference type="AlphaFoldDB" id="A0A1A7BY87"/>
<dbReference type="Proteomes" id="UP000092713">
    <property type="component" value="Unassembled WGS sequence"/>
</dbReference>
<dbReference type="STRING" id="1747903.ASR47_1003368"/>
<proteinExistence type="predicted"/>
<reference evidence="1 2" key="1">
    <citation type="submission" date="2016-04" db="EMBL/GenBank/DDBJ databases">
        <title>Draft genome sequence of Janthinobacterium psychrotolerans sp. nov., isolated from freshwater sediments in Denmark.</title>
        <authorList>
            <person name="Gong X."/>
            <person name="Skrivergaard S."/>
            <person name="Korsgaard B.S."/>
            <person name="Schreiber L."/>
            <person name="Marshall I.P."/>
            <person name="Finster K."/>
            <person name="Schramm A."/>
        </authorList>
    </citation>
    <scope>NUCLEOTIDE SEQUENCE [LARGE SCALE GENOMIC DNA]</scope>
    <source>
        <strain evidence="1 2">S3-2</strain>
    </source>
</reference>
<organism evidence="1 2">
    <name type="scientific">Janthinobacterium psychrotolerans</name>
    <dbReference type="NCBI Taxonomy" id="1747903"/>
    <lineage>
        <taxon>Bacteria</taxon>
        <taxon>Pseudomonadati</taxon>
        <taxon>Pseudomonadota</taxon>
        <taxon>Betaproteobacteria</taxon>
        <taxon>Burkholderiales</taxon>
        <taxon>Oxalobacteraceae</taxon>
        <taxon>Janthinobacterium</taxon>
    </lineage>
</organism>
<protein>
    <submittedName>
        <fullName evidence="1">Uncharacterized protein</fullName>
    </submittedName>
</protein>
<comment type="caution">
    <text evidence="1">The sequence shown here is derived from an EMBL/GenBank/DDBJ whole genome shotgun (WGS) entry which is preliminary data.</text>
</comment>
<sequence>MAPHTAPEALTDSTHVSIPFMTCIVCRRALEANATPQQPEDKDALKKIATDLYHELLAARAVISEMTNNMTAPQKRVASTNLYEAGFMGASGGMTRAAEHHKVLRAAEALGIK</sequence>